<dbReference type="InterPro" id="IPR000524">
    <property type="entry name" value="Tscrpt_reg_HTH_GntR"/>
</dbReference>
<gene>
    <name evidence="5" type="ORF">ACFOOQ_20430</name>
</gene>
<name>A0ABV7VMF4_9PROT</name>
<protein>
    <submittedName>
        <fullName evidence="5">FCD domain-containing protein</fullName>
    </submittedName>
</protein>
<dbReference type="InterPro" id="IPR036390">
    <property type="entry name" value="WH_DNA-bd_sf"/>
</dbReference>
<keyword evidence="1" id="KW-0805">Transcription regulation</keyword>
<proteinExistence type="predicted"/>
<evidence type="ECO:0000256" key="3">
    <source>
        <dbReference type="ARBA" id="ARBA00023163"/>
    </source>
</evidence>
<dbReference type="SMART" id="SM00345">
    <property type="entry name" value="HTH_GNTR"/>
    <property type="match status" value="1"/>
</dbReference>
<dbReference type="CDD" id="cd07377">
    <property type="entry name" value="WHTH_GntR"/>
    <property type="match status" value="1"/>
</dbReference>
<dbReference type="InterPro" id="IPR008920">
    <property type="entry name" value="TF_FadR/GntR_C"/>
</dbReference>
<sequence>MTEDRGKAEIRDLAAEAGSLTEFAFRQIRADIIAGRFPSGVKLQIEDLKARYGLSASPLREALARLVSQGFVQIENQRGFRVAPMSADDLADITLARKVIETAALKRAFERGDDAWEAGILAAYHRLERFVQRMDNAPVENLGEFGELHKAFHVALIAACGSPRLLDEQARLYDQAERYRHRMMTAYLLEIGIGIMDEHKQLMELVLARKAEDACAMLDHHLDHTYQFCFGSDTAQTAPP</sequence>
<dbReference type="InterPro" id="IPR036388">
    <property type="entry name" value="WH-like_DNA-bd_sf"/>
</dbReference>
<reference evidence="6" key="1">
    <citation type="journal article" date="2019" name="Int. J. Syst. Evol. Microbiol.">
        <title>The Global Catalogue of Microorganisms (GCM) 10K type strain sequencing project: providing services to taxonomists for standard genome sequencing and annotation.</title>
        <authorList>
            <consortium name="The Broad Institute Genomics Platform"/>
            <consortium name="The Broad Institute Genome Sequencing Center for Infectious Disease"/>
            <person name="Wu L."/>
            <person name="Ma J."/>
        </authorList>
    </citation>
    <scope>NUCLEOTIDE SEQUENCE [LARGE SCALE GENOMIC DNA]</scope>
    <source>
        <strain evidence="6">KCTC 42182</strain>
    </source>
</reference>
<dbReference type="PANTHER" id="PTHR43537:SF20">
    <property type="entry name" value="HTH-TYPE TRANSCRIPTIONAL REPRESSOR GLAR"/>
    <property type="match status" value="1"/>
</dbReference>
<evidence type="ECO:0000313" key="6">
    <source>
        <dbReference type="Proteomes" id="UP001595711"/>
    </source>
</evidence>
<dbReference type="Pfam" id="PF00392">
    <property type="entry name" value="GntR"/>
    <property type="match status" value="1"/>
</dbReference>
<dbReference type="Gene3D" id="1.10.10.10">
    <property type="entry name" value="Winged helix-like DNA-binding domain superfamily/Winged helix DNA-binding domain"/>
    <property type="match status" value="1"/>
</dbReference>
<dbReference type="Pfam" id="PF07729">
    <property type="entry name" value="FCD"/>
    <property type="match status" value="1"/>
</dbReference>
<feature type="domain" description="HTH gntR-type" evidence="4">
    <location>
        <begin position="18"/>
        <end position="85"/>
    </location>
</feature>
<dbReference type="Gene3D" id="1.20.120.530">
    <property type="entry name" value="GntR ligand-binding domain-like"/>
    <property type="match status" value="1"/>
</dbReference>
<dbReference type="SUPFAM" id="SSF46785">
    <property type="entry name" value="Winged helix' DNA-binding domain"/>
    <property type="match status" value="1"/>
</dbReference>
<keyword evidence="6" id="KW-1185">Reference proteome</keyword>
<evidence type="ECO:0000256" key="1">
    <source>
        <dbReference type="ARBA" id="ARBA00023015"/>
    </source>
</evidence>
<dbReference type="SUPFAM" id="SSF48008">
    <property type="entry name" value="GntR ligand-binding domain-like"/>
    <property type="match status" value="1"/>
</dbReference>
<dbReference type="EMBL" id="JBHRYJ010000006">
    <property type="protein sequence ID" value="MFC3677931.1"/>
    <property type="molecule type" value="Genomic_DNA"/>
</dbReference>
<dbReference type="RefSeq" id="WP_379729548.1">
    <property type="nucleotide sequence ID" value="NZ_JBHRYJ010000006.1"/>
</dbReference>
<dbReference type="InterPro" id="IPR011711">
    <property type="entry name" value="GntR_C"/>
</dbReference>
<evidence type="ECO:0000256" key="2">
    <source>
        <dbReference type="ARBA" id="ARBA00023125"/>
    </source>
</evidence>
<evidence type="ECO:0000313" key="5">
    <source>
        <dbReference type="EMBL" id="MFC3677931.1"/>
    </source>
</evidence>
<dbReference type="PROSITE" id="PS50949">
    <property type="entry name" value="HTH_GNTR"/>
    <property type="match status" value="1"/>
</dbReference>
<dbReference type="PANTHER" id="PTHR43537">
    <property type="entry name" value="TRANSCRIPTIONAL REGULATOR, GNTR FAMILY"/>
    <property type="match status" value="1"/>
</dbReference>
<keyword evidence="2" id="KW-0238">DNA-binding</keyword>
<comment type="caution">
    <text evidence="5">The sequence shown here is derived from an EMBL/GenBank/DDBJ whole genome shotgun (WGS) entry which is preliminary data.</text>
</comment>
<dbReference type="Proteomes" id="UP001595711">
    <property type="component" value="Unassembled WGS sequence"/>
</dbReference>
<evidence type="ECO:0000259" key="4">
    <source>
        <dbReference type="PROSITE" id="PS50949"/>
    </source>
</evidence>
<accession>A0ABV7VMF4</accession>
<keyword evidence="3" id="KW-0804">Transcription</keyword>
<dbReference type="SMART" id="SM00895">
    <property type="entry name" value="FCD"/>
    <property type="match status" value="1"/>
</dbReference>
<organism evidence="5 6">
    <name type="scientific">Ferrovibrio xuzhouensis</name>
    <dbReference type="NCBI Taxonomy" id="1576914"/>
    <lineage>
        <taxon>Bacteria</taxon>
        <taxon>Pseudomonadati</taxon>
        <taxon>Pseudomonadota</taxon>
        <taxon>Alphaproteobacteria</taxon>
        <taxon>Rhodospirillales</taxon>
        <taxon>Rhodospirillaceae</taxon>
        <taxon>Ferrovibrio</taxon>
    </lineage>
</organism>